<dbReference type="InterPro" id="IPR040198">
    <property type="entry name" value="Fido_containing"/>
</dbReference>
<organism evidence="2">
    <name type="scientific">marine sediment metagenome</name>
    <dbReference type="NCBI Taxonomy" id="412755"/>
    <lineage>
        <taxon>unclassified sequences</taxon>
        <taxon>metagenomes</taxon>
        <taxon>ecological metagenomes</taxon>
    </lineage>
</organism>
<dbReference type="EMBL" id="BART01027411">
    <property type="protein sequence ID" value="GAG92720.1"/>
    <property type="molecule type" value="Genomic_DNA"/>
</dbReference>
<reference evidence="2" key="1">
    <citation type="journal article" date="2014" name="Front. Microbiol.">
        <title>High frequency of phylogenetically diverse reductive dehalogenase-homologous genes in deep subseafloor sedimentary metagenomes.</title>
        <authorList>
            <person name="Kawai M."/>
            <person name="Futagami T."/>
            <person name="Toyoda A."/>
            <person name="Takaki Y."/>
            <person name="Nishi S."/>
            <person name="Hori S."/>
            <person name="Arai W."/>
            <person name="Tsubouchi T."/>
            <person name="Morono Y."/>
            <person name="Uchiyama I."/>
            <person name="Ito T."/>
            <person name="Fujiyama A."/>
            <person name="Inagaki F."/>
            <person name="Takami H."/>
        </authorList>
    </citation>
    <scope>NUCLEOTIDE SEQUENCE</scope>
    <source>
        <strain evidence="2">Expedition CK06-06</strain>
    </source>
</reference>
<dbReference type="Pfam" id="PF02661">
    <property type="entry name" value="Fic"/>
    <property type="match status" value="1"/>
</dbReference>
<dbReference type="Gene3D" id="1.10.3290.10">
    <property type="entry name" value="Fido-like domain"/>
    <property type="match status" value="1"/>
</dbReference>
<dbReference type="InterPro" id="IPR036597">
    <property type="entry name" value="Fido-like_dom_sf"/>
</dbReference>
<comment type="caution">
    <text evidence="2">The sequence shown here is derived from an EMBL/GenBank/DDBJ whole genome shotgun (WGS) entry which is preliminary data.</text>
</comment>
<feature type="non-terminal residue" evidence="2">
    <location>
        <position position="1"/>
    </location>
</feature>
<evidence type="ECO:0000313" key="2">
    <source>
        <dbReference type="EMBL" id="GAG92720.1"/>
    </source>
</evidence>
<dbReference type="InterPro" id="IPR003812">
    <property type="entry name" value="Fido"/>
</dbReference>
<protein>
    <recommendedName>
        <fullName evidence="1">Fido domain-containing protein</fullName>
    </recommendedName>
</protein>
<dbReference type="AlphaFoldDB" id="X1BCG6"/>
<gene>
    <name evidence="2" type="ORF">S01H4_48602</name>
</gene>
<accession>X1BCG6</accession>
<dbReference type="PROSITE" id="PS51459">
    <property type="entry name" value="FIDO"/>
    <property type="match status" value="1"/>
</dbReference>
<evidence type="ECO:0000259" key="1">
    <source>
        <dbReference type="PROSITE" id="PS51459"/>
    </source>
</evidence>
<dbReference type="PANTHER" id="PTHR13504:SF33">
    <property type="entry name" value="FIC FAMILY PROTEIN"/>
    <property type="match status" value="1"/>
</dbReference>
<proteinExistence type="predicted"/>
<sequence>RQDIDLVIKAALAHLWFVTLHPFEDGNGRIARALTDMILARSDGQSYRFYSLSAQIRNERKQYYDILELTQKGELDITKWLQWFLYCLLNALKLSKKILKKVIFKHKFWTNNTSRIENERQKKILNKLLDGFGGKLTSSKWAKIGKCSQDTALRDIKDLIDKQILYKLPKGGRSTGYALMEKSYKSKDN</sequence>
<feature type="domain" description="Fido" evidence="1">
    <location>
        <begin position="1"/>
        <end position="86"/>
    </location>
</feature>
<dbReference type="SUPFAM" id="SSF140931">
    <property type="entry name" value="Fic-like"/>
    <property type="match status" value="1"/>
</dbReference>
<name>X1BCG6_9ZZZZ</name>
<dbReference type="PANTHER" id="PTHR13504">
    <property type="entry name" value="FIDO DOMAIN-CONTAINING PROTEIN DDB_G0283145"/>
    <property type="match status" value="1"/>
</dbReference>